<evidence type="ECO:0008006" key="5">
    <source>
        <dbReference type="Google" id="ProtNLM"/>
    </source>
</evidence>
<reference evidence="3 4" key="1">
    <citation type="submission" date="2020-07" db="EMBL/GenBank/DDBJ databases">
        <authorList>
            <person name="Teixeira M."/>
        </authorList>
    </citation>
    <scope>NUCLEOTIDE SEQUENCE [LARGE SCALE GENOMIC DNA]</scope>
    <source>
        <strain evidence="3">1</strain>
        <strain evidence="2">Xanthomonas sp. CPBF 367</strain>
    </source>
</reference>
<dbReference type="EMBL" id="LR824641">
    <property type="protein sequence ID" value="CAD0324021.1"/>
    <property type="molecule type" value="Genomic_DNA"/>
</dbReference>
<evidence type="ECO:0000256" key="1">
    <source>
        <dbReference type="SAM" id="SignalP"/>
    </source>
</evidence>
<keyword evidence="1" id="KW-0732">Signal</keyword>
<feature type="signal peptide" evidence="1">
    <location>
        <begin position="1"/>
        <end position="24"/>
    </location>
</feature>
<feature type="chain" id="PRO_5036263428" description="Lipoprotein" evidence="1">
    <location>
        <begin position="25"/>
        <end position="134"/>
    </location>
</feature>
<dbReference type="PROSITE" id="PS51257">
    <property type="entry name" value="PROKAR_LIPOPROTEIN"/>
    <property type="match status" value="1"/>
</dbReference>
<dbReference type="AlphaFoldDB" id="A0A8E4EML7"/>
<evidence type="ECO:0000313" key="3">
    <source>
        <dbReference type="EMBL" id="CAD1790842.1"/>
    </source>
</evidence>
<accession>A0A8E4EML7</accession>
<name>A0A8E4EML7_9XANT</name>
<organism evidence="3 4">
    <name type="scientific">Xanthomonas euroxanthea</name>
    <dbReference type="NCBI Taxonomy" id="2259622"/>
    <lineage>
        <taxon>Bacteria</taxon>
        <taxon>Pseudomonadati</taxon>
        <taxon>Pseudomonadota</taxon>
        <taxon>Gammaproteobacteria</taxon>
        <taxon>Lysobacterales</taxon>
        <taxon>Lysobacteraceae</taxon>
        <taxon>Xanthomonas</taxon>
    </lineage>
</organism>
<evidence type="ECO:0000313" key="4">
    <source>
        <dbReference type="Proteomes" id="UP000515493"/>
    </source>
</evidence>
<gene>
    <name evidence="3" type="ORF">XSP_001765</name>
</gene>
<proteinExistence type="predicted"/>
<dbReference type="EMBL" id="LR861803">
    <property type="protein sequence ID" value="CAD1790842.1"/>
    <property type="molecule type" value="Genomic_DNA"/>
</dbReference>
<protein>
    <recommendedName>
        <fullName evidence="5">Lipoprotein</fullName>
    </recommendedName>
</protein>
<evidence type="ECO:0000313" key="2">
    <source>
        <dbReference type="EMBL" id="CAD0324021.1"/>
    </source>
</evidence>
<sequence>MQRIRLFRRPVLVTLLAVSLAGCAAAGSITAWPIEGPVRLGDIAAVDGPRVRPDRVIEDSRCPAEVQCVVAGRLIVRATVLGGGWSKQIDLTLGVPVAVADGQLTLVDATAPPADSATASTSAMRFTFRFQGGR</sequence>
<dbReference type="KEGG" id="xeu:XSP_001765"/>
<dbReference type="Proteomes" id="UP000515493">
    <property type="component" value="Chromosome"/>
</dbReference>